<dbReference type="PATRIC" id="fig|1227495.3.peg.2469"/>
<dbReference type="InterPro" id="IPR050189">
    <property type="entry name" value="MFS_Efflux_Transporters"/>
</dbReference>
<feature type="transmembrane region" description="Helical" evidence="6">
    <location>
        <begin position="162"/>
        <end position="180"/>
    </location>
</feature>
<feature type="transmembrane region" description="Helical" evidence="6">
    <location>
        <begin position="34"/>
        <end position="53"/>
    </location>
</feature>
<dbReference type="InterPro" id="IPR036259">
    <property type="entry name" value="MFS_trans_sf"/>
</dbReference>
<dbReference type="GO" id="GO:0022857">
    <property type="term" value="F:transmembrane transporter activity"/>
    <property type="evidence" value="ECO:0007669"/>
    <property type="project" value="InterPro"/>
</dbReference>
<feature type="transmembrane region" description="Helical" evidence="6">
    <location>
        <begin position="330"/>
        <end position="352"/>
    </location>
</feature>
<dbReference type="InterPro" id="IPR020846">
    <property type="entry name" value="MFS_dom"/>
</dbReference>
<feature type="transmembrane region" description="Helical" evidence="6">
    <location>
        <begin position="240"/>
        <end position="259"/>
    </location>
</feature>
<feature type="domain" description="Major facilitator superfamily (MFS) profile" evidence="7">
    <location>
        <begin position="6"/>
        <end position="382"/>
    </location>
</feature>
<evidence type="ECO:0000256" key="1">
    <source>
        <dbReference type="ARBA" id="ARBA00004651"/>
    </source>
</evidence>
<feature type="transmembrane region" description="Helical" evidence="6">
    <location>
        <begin position="132"/>
        <end position="156"/>
    </location>
</feature>
<dbReference type="Gene3D" id="1.20.1250.20">
    <property type="entry name" value="MFS general substrate transporter like domains"/>
    <property type="match status" value="2"/>
</dbReference>
<evidence type="ECO:0000256" key="5">
    <source>
        <dbReference type="ARBA" id="ARBA00023136"/>
    </source>
</evidence>
<dbReference type="InterPro" id="IPR011701">
    <property type="entry name" value="MFS"/>
</dbReference>
<feature type="transmembrane region" description="Helical" evidence="6">
    <location>
        <begin position="295"/>
        <end position="318"/>
    </location>
</feature>
<gene>
    <name evidence="8" type="ORF">C487_12336</name>
</gene>
<dbReference type="AlphaFoldDB" id="L9YS03"/>
<dbReference type="PROSITE" id="PS50850">
    <property type="entry name" value="MFS"/>
    <property type="match status" value="1"/>
</dbReference>
<evidence type="ECO:0000313" key="9">
    <source>
        <dbReference type="Proteomes" id="UP000011618"/>
    </source>
</evidence>
<evidence type="ECO:0000313" key="8">
    <source>
        <dbReference type="EMBL" id="ELY76252.1"/>
    </source>
</evidence>
<feature type="transmembrane region" description="Helical" evidence="6">
    <location>
        <begin position="358"/>
        <end position="379"/>
    </location>
</feature>
<keyword evidence="4 6" id="KW-1133">Transmembrane helix</keyword>
<evidence type="ECO:0000256" key="2">
    <source>
        <dbReference type="ARBA" id="ARBA00022475"/>
    </source>
</evidence>
<evidence type="ECO:0000259" key="7">
    <source>
        <dbReference type="PROSITE" id="PS50850"/>
    </source>
</evidence>
<dbReference type="Proteomes" id="UP000011618">
    <property type="component" value="Unassembled WGS sequence"/>
</dbReference>
<organism evidence="8 9">
    <name type="scientific">Natrinema pallidum DSM 3751</name>
    <dbReference type="NCBI Taxonomy" id="1227495"/>
    <lineage>
        <taxon>Archaea</taxon>
        <taxon>Methanobacteriati</taxon>
        <taxon>Methanobacteriota</taxon>
        <taxon>Stenosarchaea group</taxon>
        <taxon>Halobacteria</taxon>
        <taxon>Halobacteriales</taxon>
        <taxon>Natrialbaceae</taxon>
        <taxon>Natrinema</taxon>
    </lineage>
</organism>
<accession>L9YS03</accession>
<feature type="transmembrane region" description="Helical" evidence="6">
    <location>
        <begin position="74"/>
        <end position="92"/>
    </location>
</feature>
<dbReference type="SUPFAM" id="SSF103473">
    <property type="entry name" value="MFS general substrate transporter"/>
    <property type="match status" value="1"/>
</dbReference>
<name>L9YS03_9EURY</name>
<proteinExistence type="predicted"/>
<dbReference type="GO" id="GO:0005886">
    <property type="term" value="C:plasma membrane"/>
    <property type="evidence" value="ECO:0007669"/>
    <property type="project" value="UniProtKB-SubCell"/>
</dbReference>
<evidence type="ECO:0000256" key="4">
    <source>
        <dbReference type="ARBA" id="ARBA00022989"/>
    </source>
</evidence>
<keyword evidence="5 6" id="KW-0472">Membrane</keyword>
<keyword evidence="3 6" id="KW-0812">Transmembrane</keyword>
<dbReference type="eggNOG" id="arCOG00134">
    <property type="taxonomic scope" value="Archaea"/>
</dbReference>
<dbReference type="PANTHER" id="PTHR43124:SF3">
    <property type="entry name" value="CHLORAMPHENICOL EFFLUX PUMP RV0191"/>
    <property type="match status" value="1"/>
</dbReference>
<keyword evidence="2" id="KW-1003">Cell membrane</keyword>
<feature type="transmembrane region" description="Helical" evidence="6">
    <location>
        <begin position="201"/>
        <end position="220"/>
    </location>
</feature>
<protein>
    <submittedName>
        <fullName evidence="8">Major facilitator superfamily MFS 1</fullName>
    </submittedName>
</protein>
<evidence type="ECO:0000256" key="3">
    <source>
        <dbReference type="ARBA" id="ARBA00022692"/>
    </source>
</evidence>
<evidence type="ECO:0000256" key="6">
    <source>
        <dbReference type="SAM" id="Phobius"/>
    </source>
</evidence>
<feature type="transmembrane region" description="Helical" evidence="6">
    <location>
        <begin position="98"/>
        <end position="120"/>
    </location>
</feature>
<sequence length="387" mass="40639">MTVTRTRLFASLCGLVFFLNLARVIFAPLLDVFIGEFAIGEATAGLIVTLAWVGSSSLRLPTGWLLTKVPRHHIVIGSGLILAASSAIAATATTVPRLMSGAFLMGIASGVYFVSANPLLSELFPSRVGRVMGIHGAASQIAAVIAAPFVALTLLVDWRLSLWAIAVGAAVVTVATWLIASNTEMPTAGRADRDFVAGALSEWRLIVTALAIVGAPVFVWQGLFNFYELYMQSKGLSDRAAGMALTIVFAAGVPAFYFGGDLADRFPKVPYLLGIVGAFAASLLALTAVDSLVALVVITAIVGFVVHALFPATDTYLLDTLPDSTRGSAYAVFSSAWMLTQALGSSAVGLFLERGYTYDTVFSSAALLLGASVVVLVVLERRGRLPS</sequence>
<comment type="caution">
    <text evidence="8">The sequence shown here is derived from an EMBL/GenBank/DDBJ whole genome shotgun (WGS) entry which is preliminary data.</text>
</comment>
<dbReference type="Pfam" id="PF07690">
    <property type="entry name" value="MFS_1"/>
    <property type="match status" value="1"/>
</dbReference>
<dbReference type="PANTHER" id="PTHR43124">
    <property type="entry name" value="PURINE EFFLUX PUMP PBUE"/>
    <property type="match status" value="1"/>
</dbReference>
<feature type="transmembrane region" description="Helical" evidence="6">
    <location>
        <begin position="271"/>
        <end position="289"/>
    </location>
</feature>
<comment type="subcellular location">
    <subcellularLocation>
        <location evidence="1">Cell membrane</location>
        <topology evidence="1">Multi-pass membrane protein</topology>
    </subcellularLocation>
</comment>
<reference evidence="8 9" key="1">
    <citation type="journal article" date="2014" name="PLoS Genet.">
        <title>Phylogenetically driven sequencing of extremely halophilic archaea reveals strategies for static and dynamic osmo-response.</title>
        <authorList>
            <person name="Becker E.A."/>
            <person name="Seitzer P.M."/>
            <person name="Tritt A."/>
            <person name="Larsen D."/>
            <person name="Krusor M."/>
            <person name="Yao A.I."/>
            <person name="Wu D."/>
            <person name="Madern D."/>
            <person name="Eisen J.A."/>
            <person name="Darling A.E."/>
            <person name="Facciotti M.T."/>
        </authorList>
    </citation>
    <scope>NUCLEOTIDE SEQUENCE [LARGE SCALE GENOMIC DNA]</scope>
    <source>
        <strain evidence="8 9">DSM 3751</strain>
    </source>
</reference>
<dbReference type="EMBL" id="AOII01000072">
    <property type="protein sequence ID" value="ELY76252.1"/>
    <property type="molecule type" value="Genomic_DNA"/>
</dbReference>